<feature type="transmembrane region" description="Helical" evidence="9">
    <location>
        <begin position="434"/>
        <end position="451"/>
    </location>
</feature>
<dbReference type="InterPro" id="IPR001248">
    <property type="entry name" value="Pur-cyt_permease"/>
</dbReference>
<feature type="transmembrane region" description="Helical" evidence="9">
    <location>
        <begin position="32"/>
        <end position="52"/>
    </location>
</feature>
<dbReference type="PANTHER" id="PTHR31806:SF1">
    <property type="entry name" value="PURINE-CYTOSINE PERMEASE FCY2-RELATED"/>
    <property type="match status" value="1"/>
</dbReference>
<accession>A0ABV4Z832</accession>
<evidence type="ECO:0000313" key="11">
    <source>
        <dbReference type="Proteomes" id="UP001577047"/>
    </source>
</evidence>
<dbReference type="Gene3D" id="1.10.4160.10">
    <property type="entry name" value="Hydantoin permease"/>
    <property type="match status" value="1"/>
</dbReference>
<comment type="subcellular location">
    <subcellularLocation>
        <location evidence="1">Membrane</location>
        <topology evidence="1">Multi-pass membrane protein</topology>
    </subcellularLocation>
</comment>
<dbReference type="PIRSF" id="PIRSF002744">
    <property type="entry name" value="Pur-cyt_permease"/>
    <property type="match status" value="1"/>
</dbReference>
<proteinExistence type="inferred from homology"/>
<reference evidence="10 11" key="1">
    <citation type="submission" date="2024-09" db="EMBL/GenBank/DDBJ databases">
        <authorList>
            <person name="Fullem K."/>
        </authorList>
    </citation>
    <scope>NUCLEOTIDE SEQUENCE [LARGE SCALE GENOMIC DNA]</scope>
    <source>
        <strain evidence="11">K1(2024)</strain>
    </source>
</reference>
<evidence type="ECO:0000256" key="8">
    <source>
        <dbReference type="SAM" id="MobiDB-lite"/>
    </source>
</evidence>
<feature type="transmembrane region" description="Helical" evidence="9">
    <location>
        <begin position="351"/>
        <end position="376"/>
    </location>
</feature>
<evidence type="ECO:0000256" key="2">
    <source>
        <dbReference type="ARBA" id="ARBA00008974"/>
    </source>
</evidence>
<feature type="transmembrane region" description="Helical" evidence="9">
    <location>
        <begin position="197"/>
        <end position="217"/>
    </location>
</feature>
<evidence type="ECO:0000256" key="9">
    <source>
        <dbReference type="SAM" id="Phobius"/>
    </source>
</evidence>
<feature type="transmembrane region" description="Helical" evidence="9">
    <location>
        <begin position="59"/>
        <end position="82"/>
    </location>
</feature>
<feature type="transmembrane region" description="Helical" evidence="9">
    <location>
        <begin position="167"/>
        <end position="185"/>
    </location>
</feature>
<dbReference type="InterPro" id="IPR026030">
    <property type="entry name" value="Pur-cyt_permease_Fcy2/21/22"/>
</dbReference>
<feature type="compositionally biased region" description="Basic and acidic residues" evidence="8">
    <location>
        <begin position="14"/>
        <end position="23"/>
    </location>
</feature>
<evidence type="ECO:0000256" key="1">
    <source>
        <dbReference type="ARBA" id="ARBA00004141"/>
    </source>
</evidence>
<feature type="transmembrane region" description="Helical" evidence="9">
    <location>
        <begin position="276"/>
        <end position="294"/>
    </location>
</feature>
<evidence type="ECO:0000256" key="6">
    <source>
        <dbReference type="ARBA" id="ARBA00023136"/>
    </source>
</evidence>
<keyword evidence="6 7" id="KW-0472">Membrane</keyword>
<evidence type="ECO:0000313" key="10">
    <source>
        <dbReference type="EMBL" id="MFB3800785.1"/>
    </source>
</evidence>
<feature type="transmembrane region" description="Helical" evidence="9">
    <location>
        <begin position="237"/>
        <end position="264"/>
    </location>
</feature>
<organism evidence="10 11">
    <name type="scientific">Pseudomonas boreofloridensis</name>
    <dbReference type="NCBI Taxonomy" id="3064348"/>
    <lineage>
        <taxon>Bacteria</taxon>
        <taxon>Pseudomonadati</taxon>
        <taxon>Pseudomonadota</taxon>
        <taxon>Gammaproteobacteria</taxon>
        <taxon>Pseudomonadales</taxon>
        <taxon>Pseudomonadaceae</taxon>
        <taxon>Pseudomonas</taxon>
    </lineage>
</organism>
<evidence type="ECO:0000256" key="4">
    <source>
        <dbReference type="ARBA" id="ARBA00022692"/>
    </source>
</evidence>
<evidence type="ECO:0000256" key="3">
    <source>
        <dbReference type="ARBA" id="ARBA00022448"/>
    </source>
</evidence>
<dbReference type="RefSeq" id="WP_029613158.1">
    <property type="nucleotide sequence ID" value="NZ_JAUQOQ010000007.1"/>
</dbReference>
<name>A0ABV4Z832_9PSED</name>
<feature type="transmembrane region" description="Helical" evidence="9">
    <location>
        <begin position="397"/>
        <end position="422"/>
    </location>
</feature>
<keyword evidence="3 7" id="KW-0813">Transport</keyword>
<comment type="similarity">
    <text evidence="2 7">Belongs to the purine-cytosine permease (2.A.39) family.</text>
</comment>
<dbReference type="Proteomes" id="UP001577047">
    <property type="component" value="Unassembled WGS sequence"/>
</dbReference>
<evidence type="ECO:0000256" key="7">
    <source>
        <dbReference type="PIRNR" id="PIRNR002744"/>
    </source>
</evidence>
<dbReference type="PANTHER" id="PTHR31806">
    <property type="entry name" value="PURINE-CYTOSINE PERMEASE FCY2-RELATED"/>
    <property type="match status" value="1"/>
</dbReference>
<comment type="caution">
    <text evidence="10">The sequence shown here is derived from an EMBL/GenBank/DDBJ whole genome shotgun (WGS) entry which is preliminary data.</text>
</comment>
<feature type="transmembrane region" description="Helical" evidence="9">
    <location>
        <begin position="326"/>
        <end position="345"/>
    </location>
</feature>
<feature type="transmembrane region" description="Helical" evidence="9">
    <location>
        <begin position="137"/>
        <end position="161"/>
    </location>
</feature>
<evidence type="ECO:0000256" key="5">
    <source>
        <dbReference type="ARBA" id="ARBA00022989"/>
    </source>
</evidence>
<feature type="compositionally biased region" description="Polar residues" evidence="8">
    <location>
        <begin position="1"/>
        <end position="12"/>
    </location>
</feature>
<dbReference type="EMBL" id="JBHFXX010000007">
    <property type="protein sequence ID" value="MFB3800785.1"/>
    <property type="molecule type" value="Genomic_DNA"/>
</dbReference>
<keyword evidence="11" id="KW-1185">Reference proteome</keyword>
<dbReference type="Pfam" id="PF02133">
    <property type="entry name" value="Transp_cyt_pur"/>
    <property type="match status" value="1"/>
</dbReference>
<feature type="transmembrane region" description="Helical" evidence="9">
    <location>
        <begin position="102"/>
        <end position="125"/>
    </location>
</feature>
<sequence>MSQPSSQHQFVENHTVDHVPPSERHGKARDLFTLWFSTNIAPLPIVTGAMVIQVFHLNLMWGLVAIVMGHLLGGIVIALASAQGPQLGIPQMVQSRGQFGRYGALLIVFFTALIYVGFFISNIVLAGKSIHGIAPSVPMPSAIVIGALSATAIGVIGYRFIHSLNRIGTWVMGSALLAGFIMMFAQDLPADFYSRGAFNLSGFIATVSLGTIWQISFSPYTSDYSRYLPKEIGIAKPFWATYFGATLGTILCFSFGAVAVLCVPEGTDAMEAVKQATGWLGPILMVLFLLNIVSHNALNLYGAVLSIVTAIQTFAARWTPSVRVRVVLASLILLGCALVALNASAGFIGQFIGLILALLLVLVPWASINLVDFYLIKKGVYDIASFFRADGGIYGRFNHHAIVAYVCGILVQLPFANTALYVGPYSNLVEGADLSWLFGLLVTVPLYYCLATRGQPVKAGRVVRVNE</sequence>
<protein>
    <submittedName>
        <fullName evidence="10">Cytosine permease</fullName>
    </submittedName>
</protein>
<keyword evidence="4 9" id="KW-0812">Transmembrane</keyword>
<feature type="region of interest" description="Disordered" evidence="8">
    <location>
        <begin position="1"/>
        <end position="23"/>
    </location>
</feature>
<gene>
    <name evidence="10" type="ORF">ACE1YR_10100</name>
</gene>
<keyword evidence="5 9" id="KW-1133">Transmembrane helix</keyword>